<dbReference type="Proteomes" id="UP001319104">
    <property type="component" value="Unassembled WGS sequence"/>
</dbReference>
<sequence>MVFLVSCLSSTVQAQEDYFGIDTKAKKPKSNSSIGNAARNVISAISLDVTGGYGYHLHSLNFISTDYTAYPITFQGEEAAPGISFGEEVNFRGSNFALPVNAGVKIDLFGIATIGGGVAREWGRMNAPTYNDYAFNYATHAYVFDKLYGTVGIIIYDARKRASFLNWRYRKYSGSNTYMQAERKLRLRQHYPWRFILEGEAGQIMIRESFDPNLVATDPFYGVGLRVERELSEYVKVFIKPNFEVRRMELQNPTLEENQLFIQQLMTLNAGLSLRMPGTKRCKVSGCGVKMKHIHDGVEYRGSSIFNMQNRKIGQW</sequence>
<comment type="caution">
    <text evidence="1">The sequence shown here is derived from an EMBL/GenBank/DDBJ whole genome shotgun (WGS) entry which is preliminary data.</text>
</comment>
<dbReference type="AlphaFoldDB" id="A0AAP2CJ10"/>
<evidence type="ECO:0000313" key="1">
    <source>
        <dbReference type="EMBL" id="MBS9524594.1"/>
    </source>
</evidence>
<proteinExistence type="predicted"/>
<protein>
    <submittedName>
        <fullName evidence="1">Uncharacterized protein</fullName>
    </submittedName>
</protein>
<accession>A0AAP2CJ10</accession>
<reference evidence="1 2" key="1">
    <citation type="submission" date="2021-05" db="EMBL/GenBank/DDBJ databases">
        <authorList>
            <person name="Zhang Z.D."/>
            <person name="Osman G."/>
        </authorList>
    </citation>
    <scope>NUCLEOTIDE SEQUENCE [LARGE SCALE GENOMIC DNA]</scope>
    <source>
        <strain evidence="1 2">KCTC 32217</strain>
    </source>
</reference>
<gene>
    <name evidence="1" type="ORF">KI659_11290</name>
</gene>
<organism evidence="1 2">
    <name type="scientific">Litoribacter ruber</name>
    <dbReference type="NCBI Taxonomy" id="702568"/>
    <lineage>
        <taxon>Bacteria</taxon>
        <taxon>Pseudomonadati</taxon>
        <taxon>Bacteroidota</taxon>
        <taxon>Cytophagia</taxon>
        <taxon>Cytophagales</taxon>
        <taxon>Cyclobacteriaceae</taxon>
        <taxon>Litoribacter</taxon>
    </lineage>
</organism>
<dbReference type="EMBL" id="JAHCMY010000005">
    <property type="protein sequence ID" value="MBS9524594.1"/>
    <property type="molecule type" value="Genomic_DNA"/>
</dbReference>
<keyword evidence="2" id="KW-1185">Reference proteome</keyword>
<evidence type="ECO:0000313" key="2">
    <source>
        <dbReference type="Proteomes" id="UP001319104"/>
    </source>
</evidence>
<name>A0AAP2CJ10_9BACT</name>